<evidence type="ECO:0000256" key="1">
    <source>
        <dbReference type="ARBA" id="ARBA00022598"/>
    </source>
</evidence>
<proteinExistence type="inferred from homology"/>
<dbReference type="InterPro" id="IPR011793">
    <property type="entry name" value="YbdK"/>
</dbReference>
<dbReference type="GO" id="GO:0016874">
    <property type="term" value="F:ligase activity"/>
    <property type="evidence" value="ECO:0007669"/>
    <property type="project" value="UniProtKB-KW"/>
</dbReference>
<dbReference type="Pfam" id="PF04107">
    <property type="entry name" value="GCS2"/>
    <property type="match status" value="1"/>
</dbReference>
<dbReference type="InterPro" id="IPR014746">
    <property type="entry name" value="Gln_synth/guanido_kin_cat_dom"/>
</dbReference>
<dbReference type="HAMAP" id="MF_01609">
    <property type="entry name" value="Glu_cys_ligase_2"/>
    <property type="match status" value="1"/>
</dbReference>
<keyword evidence="3 5" id="KW-0067">ATP-binding</keyword>
<dbReference type="SUPFAM" id="SSF55931">
    <property type="entry name" value="Glutamine synthetase/guanido kinase"/>
    <property type="match status" value="1"/>
</dbReference>
<name>A0ABN1GYU0_9ACTN</name>
<organism evidence="6 7">
    <name type="scientific">Sporichthya brevicatena</name>
    <dbReference type="NCBI Taxonomy" id="171442"/>
    <lineage>
        <taxon>Bacteria</taxon>
        <taxon>Bacillati</taxon>
        <taxon>Actinomycetota</taxon>
        <taxon>Actinomycetes</taxon>
        <taxon>Sporichthyales</taxon>
        <taxon>Sporichthyaceae</taxon>
        <taxon>Sporichthya</taxon>
    </lineage>
</organism>
<dbReference type="NCBIfam" id="TIGR02050">
    <property type="entry name" value="gshA_cyan_rel"/>
    <property type="match status" value="1"/>
</dbReference>
<evidence type="ECO:0000256" key="4">
    <source>
        <dbReference type="ARBA" id="ARBA00048819"/>
    </source>
</evidence>
<dbReference type="EC" id="6.3.2.2" evidence="5"/>
<dbReference type="InterPro" id="IPR006336">
    <property type="entry name" value="GCS2"/>
</dbReference>
<comment type="catalytic activity">
    <reaction evidence="4 5">
        <text>L-cysteine + L-glutamate + ATP = gamma-L-glutamyl-L-cysteine + ADP + phosphate + H(+)</text>
        <dbReference type="Rhea" id="RHEA:13285"/>
        <dbReference type="ChEBI" id="CHEBI:15378"/>
        <dbReference type="ChEBI" id="CHEBI:29985"/>
        <dbReference type="ChEBI" id="CHEBI:30616"/>
        <dbReference type="ChEBI" id="CHEBI:35235"/>
        <dbReference type="ChEBI" id="CHEBI:43474"/>
        <dbReference type="ChEBI" id="CHEBI:58173"/>
        <dbReference type="ChEBI" id="CHEBI:456216"/>
        <dbReference type="EC" id="6.3.2.2"/>
    </reaction>
</comment>
<reference evidence="6 7" key="1">
    <citation type="journal article" date="2019" name="Int. J. Syst. Evol. Microbiol.">
        <title>The Global Catalogue of Microorganisms (GCM) 10K type strain sequencing project: providing services to taxonomists for standard genome sequencing and annotation.</title>
        <authorList>
            <consortium name="The Broad Institute Genomics Platform"/>
            <consortium name="The Broad Institute Genome Sequencing Center for Infectious Disease"/>
            <person name="Wu L."/>
            <person name="Ma J."/>
        </authorList>
    </citation>
    <scope>NUCLEOTIDE SEQUENCE [LARGE SCALE GENOMIC DNA]</scope>
    <source>
        <strain evidence="6 7">JCM 10671</strain>
    </source>
</reference>
<dbReference type="Gene3D" id="3.30.590.20">
    <property type="match status" value="1"/>
</dbReference>
<dbReference type="InterPro" id="IPR050141">
    <property type="entry name" value="GCL_type2/YbdK_subfam"/>
</dbReference>
<evidence type="ECO:0000256" key="5">
    <source>
        <dbReference type="HAMAP-Rule" id="MF_01609"/>
    </source>
</evidence>
<comment type="function">
    <text evidence="5">ATP-dependent carboxylate-amine ligase which exhibits weak glutamate--cysteine ligase activity.</text>
</comment>
<protein>
    <recommendedName>
        <fullName evidence="5">Putative glutamate--cysteine ligase 2</fullName>
        <ecNumber evidence="5">6.3.2.2</ecNumber>
    </recommendedName>
    <alternativeName>
        <fullName evidence="5">Gamma-glutamylcysteine synthetase 2</fullName>
        <shortName evidence="5">GCS 2</shortName>
        <shortName evidence="5">Gamma-GCS 2</shortName>
    </alternativeName>
</protein>
<dbReference type="PANTHER" id="PTHR36510:SF1">
    <property type="entry name" value="GLUTAMATE--CYSTEINE LIGASE 2-RELATED"/>
    <property type="match status" value="1"/>
</dbReference>
<comment type="similarity">
    <text evidence="5">Belongs to the glutamate--cysteine ligase type 2 family. YbdK subfamily.</text>
</comment>
<gene>
    <name evidence="6" type="ORF">GCM10009547_28840</name>
</gene>
<comment type="caution">
    <text evidence="6">The sequence shown here is derived from an EMBL/GenBank/DDBJ whole genome shotgun (WGS) entry which is preliminary data.</text>
</comment>
<keyword evidence="2 5" id="KW-0547">Nucleotide-binding</keyword>
<dbReference type="NCBIfam" id="NF010041">
    <property type="entry name" value="PRK13517.1-1"/>
    <property type="match status" value="1"/>
</dbReference>
<dbReference type="Proteomes" id="UP001500957">
    <property type="component" value="Unassembled WGS sequence"/>
</dbReference>
<sequence length="361" mass="39414">MRTVGVEEELLIVDPRTGSARGLADDVVEAADEGVETELQRQQVEIASAPQQILTELATDLTEQRAAAIAAAADRGVALAALGTYPGQVQAQPSSDRRYRRLVDRLGLPAREQLTCGTHVHVEIADRAEGVAVLDRIRPWLPLLVALSANSPFWQAEDTGFASYRHEAWGRFPSAGPTELFGSVENYDRTVEALVATDALLDRGMLYFNARLSAKFPTVEIRVADVCIRGEHAVLVAALARALVATAARDWRAGADPDPVRLELLRVAYWTAARWGLDGDLLDPRSGRPVPARDAIATLLDHLTDALTETGDLPLVRGLLEQLLTDGTNARWQRTHVEQGADWPDLVRAAVELTREPIRLP</sequence>
<evidence type="ECO:0000313" key="6">
    <source>
        <dbReference type="EMBL" id="GAA0623955.1"/>
    </source>
</evidence>
<dbReference type="EMBL" id="BAAAHE010000023">
    <property type="protein sequence ID" value="GAA0623955.1"/>
    <property type="molecule type" value="Genomic_DNA"/>
</dbReference>
<evidence type="ECO:0000256" key="2">
    <source>
        <dbReference type="ARBA" id="ARBA00022741"/>
    </source>
</evidence>
<evidence type="ECO:0000313" key="7">
    <source>
        <dbReference type="Proteomes" id="UP001500957"/>
    </source>
</evidence>
<dbReference type="RefSeq" id="WP_344605911.1">
    <property type="nucleotide sequence ID" value="NZ_BAAAHE010000023.1"/>
</dbReference>
<keyword evidence="7" id="KW-1185">Reference proteome</keyword>
<evidence type="ECO:0000256" key="3">
    <source>
        <dbReference type="ARBA" id="ARBA00022840"/>
    </source>
</evidence>
<dbReference type="PANTHER" id="PTHR36510">
    <property type="entry name" value="GLUTAMATE--CYSTEINE LIGASE 2-RELATED"/>
    <property type="match status" value="1"/>
</dbReference>
<accession>A0ABN1GYU0</accession>
<keyword evidence="1 5" id="KW-0436">Ligase</keyword>